<dbReference type="InterPro" id="IPR006189">
    <property type="entry name" value="CHASE_dom"/>
</dbReference>
<evidence type="ECO:0000256" key="1">
    <source>
        <dbReference type="ARBA" id="ARBA00000085"/>
    </source>
</evidence>
<dbReference type="SUPFAM" id="SSF55785">
    <property type="entry name" value="PYP-like sensor domain (PAS domain)"/>
    <property type="match status" value="2"/>
</dbReference>
<dbReference type="PRINTS" id="PR00344">
    <property type="entry name" value="BCTRLSENSOR"/>
</dbReference>
<dbReference type="KEGG" id="amuc:Pan181_05820"/>
<dbReference type="PROSITE" id="PS50109">
    <property type="entry name" value="HIS_KIN"/>
    <property type="match status" value="1"/>
</dbReference>
<accession>A0A518AI46</accession>
<reference evidence="18 19" key="1">
    <citation type="submission" date="2019-02" db="EMBL/GenBank/DDBJ databases">
        <title>Deep-cultivation of Planctomycetes and their phenomic and genomic characterization uncovers novel biology.</title>
        <authorList>
            <person name="Wiegand S."/>
            <person name="Jogler M."/>
            <person name="Boedeker C."/>
            <person name="Pinto D."/>
            <person name="Vollmers J."/>
            <person name="Rivas-Marin E."/>
            <person name="Kohn T."/>
            <person name="Peeters S.H."/>
            <person name="Heuer A."/>
            <person name="Rast P."/>
            <person name="Oberbeckmann S."/>
            <person name="Bunk B."/>
            <person name="Jeske O."/>
            <person name="Meyerdierks A."/>
            <person name="Storesund J.E."/>
            <person name="Kallscheuer N."/>
            <person name="Luecker S."/>
            <person name="Lage O.M."/>
            <person name="Pohl T."/>
            <person name="Merkel B.J."/>
            <person name="Hornburger P."/>
            <person name="Mueller R.-W."/>
            <person name="Bruemmer F."/>
            <person name="Labrenz M."/>
            <person name="Spormann A.M."/>
            <person name="Op den Camp H."/>
            <person name="Overmann J."/>
            <person name="Amann R."/>
            <person name="Jetten M.S.M."/>
            <person name="Mascher T."/>
            <person name="Medema M.H."/>
            <person name="Devos D.P."/>
            <person name="Kaster A.-K."/>
            <person name="Ovreas L."/>
            <person name="Rohde M."/>
            <person name="Galperin M.Y."/>
            <person name="Jogler C."/>
        </authorList>
    </citation>
    <scope>NUCLEOTIDE SEQUENCE [LARGE SCALE GENOMIC DNA]</scope>
    <source>
        <strain evidence="18 19">Pan181</strain>
    </source>
</reference>
<evidence type="ECO:0000259" key="15">
    <source>
        <dbReference type="PROSITE" id="PS50112"/>
    </source>
</evidence>
<dbReference type="SUPFAM" id="SSF55874">
    <property type="entry name" value="ATPase domain of HSP90 chaperone/DNA topoisomerase II/histidine kinase"/>
    <property type="match status" value="1"/>
</dbReference>
<feature type="domain" description="CHASE" evidence="17">
    <location>
        <begin position="152"/>
        <end position="277"/>
    </location>
</feature>
<dbReference type="GO" id="GO:0000155">
    <property type="term" value="F:phosphorelay sensor kinase activity"/>
    <property type="evidence" value="ECO:0007669"/>
    <property type="project" value="InterPro"/>
</dbReference>
<dbReference type="NCBIfam" id="TIGR00229">
    <property type="entry name" value="sensory_box"/>
    <property type="match status" value="2"/>
</dbReference>
<dbReference type="Pfam" id="PF02518">
    <property type="entry name" value="HATPase_c"/>
    <property type="match status" value="1"/>
</dbReference>
<dbReference type="GO" id="GO:0005524">
    <property type="term" value="F:ATP binding"/>
    <property type="evidence" value="ECO:0007669"/>
    <property type="project" value="UniProtKB-KW"/>
</dbReference>
<proteinExistence type="predicted"/>
<dbReference type="Gene3D" id="3.30.450.350">
    <property type="entry name" value="CHASE domain"/>
    <property type="match status" value="1"/>
</dbReference>
<evidence type="ECO:0000256" key="4">
    <source>
        <dbReference type="ARBA" id="ARBA00022553"/>
    </source>
</evidence>
<evidence type="ECO:0000256" key="3">
    <source>
        <dbReference type="ARBA" id="ARBA00012438"/>
    </source>
</evidence>
<keyword evidence="4" id="KW-0597">Phosphoprotein</keyword>
<sequence>MWQFPRSWIRSLPALLVLLGGITATVFGVWHELDNIKRKNHSRFDRLSNQACTHIQERIAHYGHGLQSLQLLFGGSESVTRDEFRQVCKFVNLEAEFPGSIGIGCIARVPNSPDQIQAFINKKHQDGMVNFDIVPFPDASPLESALTDDLMVVDYVFPETKHLHAIGLDIGSHPARRRAAEQSMMNNQATLTGPIHLYLEPTEEVDAAMQRGFLIMLPYWKSGVRPHTPEDRVASTEGWVFMPLVSERVFSQLTKVTDQELDIQLYNGTSKQAELIFETATNQQAKNTLGLNHLVHLRLGDQDWSANITPTTKFAYASTTLAWVLGLGGTFVTLLLSYTLLTHQREIANAERLANHMTEEIRRLAMVAERTTNGVIITDANRQIVWVNEGFTRITGFTFEEVQGEVPGRLLQCEKTDPQTIAELREAVTKGLGYHGEILNRNKFGREYWIDLEVQPLTNDDNEVTGFIAIESDITSRIQAERKATAFGQLIKEAPQEIYIVDPKTLRFVEVNDGACEAVGYSREELLTMTPSDVNPDFSQEHFTQGMESVVDGDVFEKSFTGRHRRKDGSDYSVHIKVHCATFEDRKVFVAFVTDLSERMKLEQQLAQAQKLESIGQLAAGISHEINTPMQCVVTNVEYLSEICTNLFSVTDAYREALQSHDMSDHDRESRLQELEQKYNYQKLRQNTLEAIVESAEAASRVVEVVRAMKSMSHPGSAERMSMDVNDMIRNAVTVSKNRWKYHATLDLNLDESLPCLPLLSSQMNQVFLNLLVNATDAIADRMEAEHSHELGHIEVASWQESDGIKIRVRDTGCGMSPEVQQRAFDPFFTTKEVGKGTGQGLAISYDVVVKKHKGRIEIESELGKGTAITIWLPNEDSTDFEFDELEYVEPIHHGSSI</sequence>
<dbReference type="SMART" id="SM00091">
    <property type="entry name" value="PAS"/>
    <property type="match status" value="2"/>
</dbReference>
<dbReference type="CDD" id="cd00130">
    <property type="entry name" value="PAS"/>
    <property type="match status" value="2"/>
</dbReference>
<dbReference type="GO" id="GO:0016020">
    <property type="term" value="C:membrane"/>
    <property type="evidence" value="ECO:0007669"/>
    <property type="project" value="UniProtKB-SubCell"/>
</dbReference>
<protein>
    <recommendedName>
        <fullName evidence="3">histidine kinase</fullName>
        <ecNumber evidence="3">2.7.13.3</ecNumber>
    </recommendedName>
</protein>
<dbReference type="Gene3D" id="1.10.287.130">
    <property type="match status" value="1"/>
</dbReference>
<dbReference type="Proteomes" id="UP000315750">
    <property type="component" value="Chromosome"/>
</dbReference>
<dbReference type="SMART" id="SM00086">
    <property type="entry name" value="PAC"/>
    <property type="match status" value="2"/>
</dbReference>
<dbReference type="SMART" id="SM01079">
    <property type="entry name" value="CHASE"/>
    <property type="match status" value="1"/>
</dbReference>
<keyword evidence="5 18" id="KW-0808">Transferase</keyword>
<feature type="domain" description="PAS" evidence="15">
    <location>
        <begin position="360"/>
        <end position="435"/>
    </location>
</feature>
<evidence type="ECO:0000256" key="9">
    <source>
        <dbReference type="ARBA" id="ARBA00022840"/>
    </source>
</evidence>
<dbReference type="InterPro" id="IPR000014">
    <property type="entry name" value="PAS"/>
</dbReference>
<keyword evidence="13" id="KW-0175">Coiled coil</keyword>
<dbReference type="EC" id="2.7.13.3" evidence="3"/>
<dbReference type="InterPro" id="IPR000700">
    <property type="entry name" value="PAS-assoc_C"/>
</dbReference>
<name>A0A518AI46_9BACT</name>
<evidence type="ECO:0000313" key="19">
    <source>
        <dbReference type="Proteomes" id="UP000315750"/>
    </source>
</evidence>
<comment type="catalytic activity">
    <reaction evidence="1">
        <text>ATP + protein L-histidine = ADP + protein N-phospho-L-histidine.</text>
        <dbReference type="EC" id="2.7.13.3"/>
    </reaction>
</comment>
<dbReference type="InterPro" id="IPR005467">
    <property type="entry name" value="His_kinase_dom"/>
</dbReference>
<keyword evidence="19" id="KW-1185">Reference proteome</keyword>
<organism evidence="18 19">
    <name type="scientific">Aeoliella mucimassa</name>
    <dbReference type="NCBI Taxonomy" id="2527972"/>
    <lineage>
        <taxon>Bacteria</taxon>
        <taxon>Pseudomonadati</taxon>
        <taxon>Planctomycetota</taxon>
        <taxon>Planctomycetia</taxon>
        <taxon>Pirellulales</taxon>
        <taxon>Lacipirellulaceae</taxon>
        <taxon>Aeoliella</taxon>
    </lineage>
</organism>
<dbReference type="PROSITE" id="PS50839">
    <property type="entry name" value="CHASE"/>
    <property type="match status" value="1"/>
</dbReference>
<dbReference type="Pfam" id="PF13426">
    <property type="entry name" value="PAS_9"/>
    <property type="match status" value="2"/>
</dbReference>
<evidence type="ECO:0000256" key="13">
    <source>
        <dbReference type="SAM" id="Coils"/>
    </source>
</evidence>
<dbReference type="InterPro" id="IPR036097">
    <property type="entry name" value="HisK_dim/P_sf"/>
</dbReference>
<feature type="domain" description="Histidine kinase" evidence="14">
    <location>
        <begin position="621"/>
        <end position="877"/>
    </location>
</feature>
<dbReference type="PROSITE" id="PS50112">
    <property type="entry name" value="PAS"/>
    <property type="match status" value="2"/>
</dbReference>
<dbReference type="PROSITE" id="PS50113">
    <property type="entry name" value="PAC"/>
    <property type="match status" value="1"/>
</dbReference>
<dbReference type="InterPro" id="IPR003661">
    <property type="entry name" value="HisK_dim/P_dom"/>
</dbReference>
<keyword evidence="10" id="KW-1133">Transmembrane helix</keyword>
<evidence type="ECO:0000256" key="10">
    <source>
        <dbReference type="ARBA" id="ARBA00022989"/>
    </source>
</evidence>
<dbReference type="EMBL" id="CP036278">
    <property type="protein sequence ID" value="QDU54401.1"/>
    <property type="molecule type" value="Genomic_DNA"/>
</dbReference>
<evidence type="ECO:0000313" key="18">
    <source>
        <dbReference type="EMBL" id="QDU54401.1"/>
    </source>
</evidence>
<keyword evidence="11" id="KW-0902">Two-component regulatory system</keyword>
<dbReference type="PANTHER" id="PTHR43065">
    <property type="entry name" value="SENSOR HISTIDINE KINASE"/>
    <property type="match status" value="1"/>
</dbReference>
<dbReference type="AlphaFoldDB" id="A0A518AI46"/>
<keyword evidence="6" id="KW-0812">Transmembrane</keyword>
<dbReference type="InterPro" id="IPR001610">
    <property type="entry name" value="PAC"/>
</dbReference>
<feature type="coiled-coil region" evidence="13">
    <location>
        <begin position="340"/>
        <end position="367"/>
    </location>
</feature>
<dbReference type="InterPro" id="IPR042240">
    <property type="entry name" value="CHASE_sf"/>
</dbReference>
<evidence type="ECO:0000256" key="5">
    <source>
        <dbReference type="ARBA" id="ARBA00022679"/>
    </source>
</evidence>
<dbReference type="InterPro" id="IPR036890">
    <property type="entry name" value="HATPase_C_sf"/>
</dbReference>
<dbReference type="PANTHER" id="PTHR43065:SF46">
    <property type="entry name" value="C4-DICARBOXYLATE TRANSPORT SENSOR PROTEIN DCTB"/>
    <property type="match status" value="1"/>
</dbReference>
<dbReference type="InterPro" id="IPR004358">
    <property type="entry name" value="Sig_transdc_His_kin-like_C"/>
</dbReference>
<dbReference type="SMART" id="SM00387">
    <property type="entry name" value="HATPase_c"/>
    <property type="match status" value="1"/>
</dbReference>
<evidence type="ECO:0000256" key="2">
    <source>
        <dbReference type="ARBA" id="ARBA00004370"/>
    </source>
</evidence>
<dbReference type="SUPFAM" id="SSF47384">
    <property type="entry name" value="Homodimeric domain of signal transducing histidine kinase"/>
    <property type="match status" value="1"/>
</dbReference>
<keyword evidence="8" id="KW-0418">Kinase</keyword>
<evidence type="ECO:0000259" key="16">
    <source>
        <dbReference type="PROSITE" id="PS50113"/>
    </source>
</evidence>
<dbReference type="Pfam" id="PF03924">
    <property type="entry name" value="CHASE"/>
    <property type="match status" value="1"/>
</dbReference>
<evidence type="ECO:0000256" key="12">
    <source>
        <dbReference type="ARBA" id="ARBA00023136"/>
    </source>
</evidence>
<dbReference type="CDD" id="cd00082">
    <property type="entry name" value="HisKA"/>
    <property type="match status" value="1"/>
</dbReference>
<dbReference type="InterPro" id="IPR003594">
    <property type="entry name" value="HATPase_dom"/>
</dbReference>
<evidence type="ECO:0000256" key="7">
    <source>
        <dbReference type="ARBA" id="ARBA00022741"/>
    </source>
</evidence>
<evidence type="ECO:0000256" key="11">
    <source>
        <dbReference type="ARBA" id="ARBA00023012"/>
    </source>
</evidence>
<dbReference type="InterPro" id="IPR035965">
    <property type="entry name" value="PAS-like_dom_sf"/>
</dbReference>
<keyword evidence="7" id="KW-0547">Nucleotide-binding</keyword>
<feature type="domain" description="PAC" evidence="16">
    <location>
        <begin position="434"/>
        <end position="486"/>
    </location>
</feature>
<dbReference type="Gene3D" id="3.30.450.20">
    <property type="entry name" value="PAS domain"/>
    <property type="match status" value="2"/>
</dbReference>
<gene>
    <name evidence="18" type="primary">zraS_2</name>
    <name evidence="18" type="ORF">Pan181_05820</name>
</gene>
<dbReference type="Gene3D" id="3.30.565.10">
    <property type="entry name" value="Histidine kinase-like ATPase, C-terminal domain"/>
    <property type="match status" value="1"/>
</dbReference>
<keyword evidence="12" id="KW-0472">Membrane</keyword>
<evidence type="ECO:0000256" key="6">
    <source>
        <dbReference type="ARBA" id="ARBA00022692"/>
    </source>
</evidence>
<evidence type="ECO:0000259" key="14">
    <source>
        <dbReference type="PROSITE" id="PS50109"/>
    </source>
</evidence>
<feature type="domain" description="PAS" evidence="15">
    <location>
        <begin position="483"/>
        <end position="527"/>
    </location>
</feature>
<evidence type="ECO:0000259" key="17">
    <source>
        <dbReference type="PROSITE" id="PS50839"/>
    </source>
</evidence>
<keyword evidence="9" id="KW-0067">ATP-binding</keyword>
<comment type="subcellular location">
    <subcellularLocation>
        <location evidence="2">Membrane</location>
    </subcellularLocation>
</comment>
<evidence type="ECO:0000256" key="8">
    <source>
        <dbReference type="ARBA" id="ARBA00022777"/>
    </source>
</evidence>